<sequence>MRGLGPEACTSLIGEAVRKACSEIVQARWRSIDEAAKRMGVSVRVIRHWIQRPVDPLPCSQVEPRGKVLIKDSDADAWLRRHHLERDMDALAKEVLAEMGL</sequence>
<keyword evidence="2" id="KW-1185">Reference proteome</keyword>
<dbReference type="KEGG" id="dmp:FAK_01900"/>
<dbReference type="SUPFAM" id="SSF46955">
    <property type="entry name" value="Putative DNA-binding domain"/>
    <property type="match status" value="1"/>
</dbReference>
<dbReference type="Gene3D" id="1.10.10.10">
    <property type="entry name" value="Winged helix-like DNA-binding domain superfamily/Winged helix DNA-binding domain"/>
    <property type="match status" value="1"/>
</dbReference>
<dbReference type="Proteomes" id="UP001366166">
    <property type="component" value="Chromosome"/>
</dbReference>
<evidence type="ECO:0000313" key="2">
    <source>
        <dbReference type="Proteomes" id="UP001366166"/>
    </source>
</evidence>
<dbReference type="AlphaFoldDB" id="A0AAU9ECV9"/>
<gene>
    <name evidence="1" type="ORF">FAK_01900</name>
</gene>
<evidence type="ECO:0000313" key="1">
    <source>
        <dbReference type="EMBL" id="BEQ13124.1"/>
    </source>
</evidence>
<evidence type="ECO:0008006" key="3">
    <source>
        <dbReference type="Google" id="ProtNLM"/>
    </source>
</evidence>
<dbReference type="EMBL" id="AP028679">
    <property type="protein sequence ID" value="BEQ13124.1"/>
    <property type="molecule type" value="Genomic_DNA"/>
</dbReference>
<protein>
    <recommendedName>
        <fullName evidence="3">Helix-turn-helix domain-containing protein</fullName>
    </recommendedName>
</protein>
<dbReference type="InterPro" id="IPR009061">
    <property type="entry name" value="DNA-bd_dom_put_sf"/>
</dbReference>
<dbReference type="InterPro" id="IPR036388">
    <property type="entry name" value="WH-like_DNA-bd_sf"/>
</dbReference>
<organism evidence="1 2">
    <name type="scientific">Desulfoferula mesophila</name>
    <dbReference type="NCBI Taxonomy" id="3058419"/>
    <lineage>
        <taxon>Bacteria</taxon>
        <taxon>Pseudomonadati</taxon>
        <taxon>Thermodesulfobacteriota</taxon>
        <taxon>Desulfarculia</taxon>
        <taxon>Desulfarculales</taxon>
        <taxon>Desulfarculaceae</taxon>
        <taxon>Desulfoferula</taxon>
    </lineage>
</organism>
<reference evidence="2" key="1">
    <citation type="journal article" date="2023" name="Arch. Microbiol.">
        <title>Desulfoferula mesophilus gen. nov. sp. nov., a mesophilic sulfate-reducing bacterium isolated from a brackish lake sediment.</title>
        <authorList>
            <person name="Watanabe T."/>
            <person name="Yabe T."/>
            <person name="Tsuji J.M."/>
            <person name="Fukui M."/>
        </authorList>
    </citation>
    <scope>NUCLEOTIDE SEQUENCE [LARGE SCALE GENOMIC DNA]</scope>
    <source>
        <strain evidence="2">12FAK</strain>
    </source>
</reference>
<accession>A0AAU9ECV9</accession>
<name>A0AAU9ECV9_9BACT</name>
<proteinExistence type="predicted"/>